<name>A0A811Q809_9POAL</name>
<keyword evidence="3" id="KW-1185">Reference proteome</keyword>
<dbReference type="Proteomes" id="UP000604825">
    <property type="component" value="Unassembled WGS sequence"/>
</dbReference>
<dbReference type="AlphaFoldDB" id="A0A811Q809"/>
<sequence length="247" mass="28251">MRAIIGELVGNLDDQARIFVEGNNSALLDNTHMTTGADAIDWPNQHSRMDDGGGEERRDRGHNMGLGLQRLNRARRGKSQVVIIKGHIRRWFLLLLAKFASECNIIVRNHVPILPHLKSYKKNLRIKFKGERTKEKEPNEKEPKEKELASAYVDLFLGKLKAKFDINTEDNTVKKGCIEMMQSATQMENKLSTTTEGEELKSAAQVVADVLAENTKKNQFLQNVGYRNARRNSNGRALNWKRRKDQW</sequence>
<feature type="region of interest" description="Disordered" evidence="1">
    <location>
        <begin position="38"/>
        <end position="62"/>
    </location>
</feature>
<comment type="caution">
    <text evidence="2">The sequence shown here is derived from an EMBL/GenBank/DDBJ whole genome shotgun (WGS) entry which is preliminary data.</text>
</comment>
<reference evidence="2" key="1">
    <citation type="submission" date="2020-10" db="EMBL/GenBank/DDBJ databases">
        <authorList>
            <person name="Han B."/>
            <person name="Lu T."/>
            <person name="Zhao Q."/>
            <person name="Huang X."/>
            <person name="Zhao Y."/>
        </authorList>
    </citation>
    <scope>NUCLEOTIDE SEQUENCE</scope>
</reference>
<dbReference type="EMBL" id="CAJGYO010000009">
    <property type="protein sequence ID" value="CAD6252856.1"/>
    <property type="molecule type" value="Genomic_DNA"/>
</dbReference>
<gene>
    <name evidence="2" type="ORF">NCGR_LOCUS36503</name>
</gene>
<dbReference type="PANTHER" id="PTHR33063:SF13">
    <property type="entry name" value="OS02G0583500 PROTEIN"/>
    <property type="match status" value="1"/>
</dbReference>
<dbReference type="PANTHER" id="PTHR33063">
    <property type="entry name" value="OS02G0583500 PROTEIN"/>
    <property type="match status" value="1"/>
</dbReference>
<dbReference type="OrthoDB" id="676843at2759"/>
<protein>
    <submittedName>
        <fullName evidence="2">Uncharacterized protein</fullName>
    </submittedName>
</protein>
<evidence type="ECO:0000313" key="2">
    <source>
        <dbReference type="EMBL" id="CAD6252856.1"/>
    </source>
</evidence>
<organism evidence="2 3">
    <name type="scientific">Miscanthus lutarioriparius</name>
    <dbReference type="NCBI Taxonomy" id="422564"/>
    <lineage>
        <taxon>Eukaryota</taxon>
        <taxon>Viridiplantae</taxon>
        <taxon>Streptophyta</taxon>
        <taxon>Embryophyta</taxon>
        <taxon>Tracheophyta</taxon>
        <taxon>Spermatophyta</taxon>
        <taxon>Magnoliopsida</taxon>
        <taxon>Liliopsida</taxon>
        <taxon>Poales</taxon>
        <taxon>Poaceae</taxon>
        <taxon>PACMAD clade</taxon>
        <taxon>Panicoideae</taxon>
        <taxon>Andropogonodae</taxon>
        <taxon>Andropogoneae</taxon>
        <taxon>Saccharinae</taxon>
        <taxon>Miscanthus</taxon>
    </lineage>
</organism>
<feature type="compositionally biased region" description="Basic and acidic residues" evidence="1">
    <location>
        <begin position="47"/>
        <end position="62"/>
    </location>
</feature>
<accession>A0A811Q809</accession>
<proteinExistence type="predicted"/>
<evidence type="ECO:0000313" key="3">
    <source>
        <dbReference type="Proteomes" id="UP000604825"/>
    </source>
</evidence>
<evidence type="ECO:0000256" key="1">
    <source>
        <dbReference type="SAM" id="MobiDB-lite"/>
    </source>
</evidence>